<sequence length="140" mass="15908">MTKSFNPEILAFIDVLADTGSHYRMDEMEGLYTEDLGFLVLTPEGEVARYSKAEMFSEFRSRGEAGEEPLSTEKRVLHVEEQGDDATAILYRRMSNRAAPAFYELRLKKLDGKWRVAGETVMPWPDLATVKGFLPPRTKS</sequence>
<evidence type="ECO:0008006" key="3">
    <source>
        <dbReference type="Google" id="ProtNLM"/>
    </source>
</evidence>
<dbReference type="AlphaFoldDB" id="A0AAE3QAP4"/>
<reference evidence="1" key="1">
    <citation type="submission" date="2022-03" db="EMBL/GenBank/DDBJ databases">
        <title>Fererhizobium litorale gen. nov., sp. nov., isolated from sandy sediments of the Sea of Japan seashore.</title>
        <authorList>
            <person name="Romanenko L."/>
            <person name="Kurilenko V."/>
            <person name="Otstavnykh N."/>
            <person name="Svetashev V."/>
            <person name="Tekutyeva L."/>
            <person name="Isaeva M."/>
            <person name="Mikhailov V."/>
        </authorList>
    </citation>
    <scope>NUCLEOTIDE SEQUENCE</scope>
    <source>
        <strain evidence="1">KMM 9576</strain>
    </source>
</reference>
<dbReference type="Proteomes" id="UP001161580">
    <property type="component" value="Unassembled WGS sequence"/>
</dbReference>
<name>A0AAE3QAP4_9HYPH</name>
<dbReference type="InterPro" id="IPR032710">
    <property type="entry name" value="NTF2-like_dom_sf"/>
</dbReference>
<gene>
    <name evidence="1" type="ORF">MRS75_05400</name>
</gene>
<dbReference type="EMBL" id="JALDYZ010000002">
    <property type="protein sequence ID" value="MDI7921520.1"/>
    <property type="molecule type" value="Genomic_DNA"/>
</dbReference>
<comment type="caution">
    <text evidence="1">The sequence shown here is derived from an EMBL/GenBank/DDBJ whole genome shotgun (WGS) entry which is preliminary data.</text>
</comment>
<dbReference type="RefSeq" id="WP_311785689.1">
    <property type="nucleotide sequence ID" value="NZ_JALDYY010000002.1"/>
</dbReference>
<organism evidence="1 2">
    <name type="scientific">Ferirhizobium litorale</name>
    <dbReference type="NCBI Taxonomy" id="2927786"/>
    <lineage>
        <taxon>Bacteria</taxon>
        <taxon>Pseudomonadati</taxon>
        <taxon>Pseudomonadota</taxon>
        <taxon>Alphaproteobacteria</taxon>
        <taxon>Hyphomicrobiales</taxon>
        <taxon>Rhizobiaceae</taxon>
        <taxon>Ferirhizobium</taxon>
    </lineage>
</organism>
<protein>
    <recommendedName>
        <fullName evidence="3">Nuclear transport factor 2 family protein</fullName>
    </recommendedName>
</protein>
<evidence type="ECO:0000313" key="1">
    <source>
        <dbReference type="EMBL" id="MDI7921520.1"/>
    </source>
</evidence>
<keyword evidence="2" id="KW-1185">Reference proteome</keyword>
<proteinExistence type="predicted"/>
<dbReference type="SUPFAM" id="SSF54427">
    <property type="entry name" value="NTF2-like"/>
    <property type="match status" value="1"/>
</dbReference>
<evidence type="ECO:0000313" key="2">
    <source>
        <dbReference type="Proteomes" id="UP001161580"/>
    </source>
</evidence>
<accession>A0AAE3QAP4</accession>